<dbReference type="Proteomes" id="UP001331761">
    <property type="component" value="Unassembled WGS sequence"/>
</dbReference>
<sequence length="202" mass="22980">MLMDMAAYLVVVIHDLPSLHLNVNLFSGTYVNNFFVLIMFVQFYTQLFVLLVLSIIHAVAVFYPAKFRAFSSKNVQMIDVIIVVVAVVGSVPIFTVYCDFIYSVNDLTWTLDIKKPCTKIYHGYGLLLQEVRVSNEVQLAFNFILLSACYLIMAIIFYTNVGALLYGSMYNVARNLNNAKWSLYVLGNKTIRRKLLSLLPCC</sequence>
<keyword evidence="1" id="KW-0472">Membrane</keyword>
<gene>
    <name evidence="2" type="ORF">GCK32_003941</name>
</gene>
<keyword evidence="1" id="KW-0812">Transmembrane</keyword>
<comment type="caution">
    <text evidence="2">The sequence shown here is derived from an EMBL/GenBank/DDBJ whole genome shotgun (WGS) entry which is preliminary data.</text>
</comment>
<evidence type="ECO:0000256" key="1">
    <source>
        <dbReference type="SAM" id="Phobius"/>
    </source>
</evidence>
<keyword evidence="1" id="KW-1133">Transmembrane helix</keyword>
<organism evidence="2 3">
    <name type="scientific">Trichostrongylus colubriformis</name>
    <name type="common">Black scour worm</name>
    <dbReference type="NCBI Taxonomy" id="6319"/>
    <lineage>
        <taxon>Eukaryota</taxon>
        <taxon>Metazoa</taxon>
        <taxon>Ecdysozoa</taxon>
        <taxon>Nematoda</taxon>
        <taxon>Chromadorea</taxon>
        <taxon>Rhabditida</taxon>
        <taxon>Rhabditina</taxon>
        <taxon>Rhabditomorpha</taxon>
        <taxon>Strongyloidea</taxon>
        <taxon>Trichostrongylidae</taxon>
        <taxon>Trichostrongylus</taxon>
    </lineage>
</organism>
<dbReference type="AlphaFoldDB" id="A0AAN8FAV9"/>
<protein>
    <submittedName>
        <fullName evidence="2">Uncharacterized protein</fullName>
    </submittedName>
</protein>
<name>A0AAN8FAV9_TRICO</name>
<accession>A0AAN8FAV9</accession>
<feature type="transmembrane region" description="Helical" evidence="1">
    <location>
        <begin position="47"/>
        <end position="65"/>
    </location>
</feature>
<proteinExistence type="predicted"/>
<evidence type="ECO:0000313" key="2">
    <source>
        <dbReference type="EMBL" id="KAK5970662.1"/>
    </source>
</evidence>
<reference evidence="2 3" key="1">
    <citation type="submission" date="2019-10" db="EMBL/GenBank/DDBJ databases">
        <title>Assembly and Annotation for the nematode Trichostrongylus colubriformis.</title>
        <authorList>
            <person name="Martin J."/>
        </authorList>
    </citation>
    <scope>NUCLEOTIDE SEQUENCE [LARGE SCALE GENOMIC DNA]</scope>
    <source>
        <strain evidence="2">G859</strain>
        <tissue evidence="2">Whole worm</tissue>
    </source>
</reference>
<feature type="transmembrane region" description="Helical" evidence="1">
    <location>
        <begin position="77"/>
        <end position="102"/>
    </location>
</feature>
<evidence type="ECO:0000313" key="3">
    <source>
        <dbReference type="Proteomes" id="UP001331761"/>
    </source>
</evidence>
<keyword evidence="3" id="KW-1185">Reference proteome</keyword>
<dbReference type="SUPFAM" id="SSF81321">
    <property type="entry name" value="Family A G protein-coupled receptor-like"/>
    <property type="match status" value="1"/>
</dbReference>
<feature type="transmembrane region" description="Helical" evidence="1">
    <location>
        <begin position="139"/>
        <end position="166"/>
    </location>
</feature>
<dbReference type="EMBL" id="WIXE01018760">
    <property type="protein sequence ID" value="KAK5970662.1"/>
    <property type="molecule type" value="Genomic_DNA"/>
</dbReference>
<feature type="transmembrane region" description="Helical" evidence="1">
    <location>
        <begin position="21"/>
        <end position="41"/>
    </location>
</feature>